<evidence type="ECO:0000313" key="1">
    <source>
        <dbReference type="EMBL" id="MFD2562821.1"/>
    </source>
</evidence>
<dbReference type="Proteomes" id="UP001597319">
    <property type="component" value="Unassembled WGS sequence"/>
</dbReference>
<organism evidence="1 2">
    <name type="scientific">Aquimarina rubra</name>
    <dbReference type="NCBI Taxonomy" id="1920033"/>
    <lineage>
        <taxon>Bacteria</taxon>
        <taxon>Pseudomonadati</taxon>
        <taxon>Bacteroidota</taxon>
        <taxon>Flavobacteriia</taxon>
        <taxon>Flavobacteriales</taxon>
        <taxon>Flavobacteriaceae</taxon>
        <taxon>Aquimarina</taxon>
    </lineage>
</organism>
<keyword evidence="2" id="KW-1185">Reference proteome</keyword>
<sequence>MRTYKLLFSVIFLTYTGSTYSQSIKNPSLSHKKTTKTLIIDSIPVTTPKDYRLTGISNNNNDYRLFIGTSRVSDYPSFGISRARPYLVVRNNAFTHKSLFDPVVNISLRQQSWDNPLGSDSFGAGIVAGSLQLISSIFN</sequence>
<comment type="caution">
    <text evidence="1">The sequence shown here is derived from an EMBL/GenBank/DDBJ whole genome shotgun (WGS) entry which is preliminary data.</text>
</comment>
<proteinExistence type="predicted"/>
<reference evidence="2" key="1">
    <citation type="journal article" date="2019" name="Int. J. Syst. Evol. Microbiol.">
        <title>The Global Catalogue of Microorganisms (GCM) 10K type strain sequencing project: providing services to taxonomists for standard genome sequencing and annotation.</title>
        <authorList>
            <consortium name="The Broad Institute Genomics Platform"/>
            <consortium name="The Broad Institute Genome Sequencing Center for Infectious Disease"/>
            <person name="Wu L."/>
            <person name="Ma J."/>
        </authorList>
    </citation>
    <scope>NUCLEOTIDE SEQUENCE [LARGE SCALE GENOMIC DNA]</scope>
    <source>
        <strain evidence="2">KCTC 52274</strain>
    </source>
</reference>
<accession>A0ABW5LG85</accession>
<gene>
    <name evidence="1" type="ORF">ACFSR1_09115</name>
</gene>
<evidence type="ECO:0000313" key="2">
    <source>
        <dbReference type="Proteomes" id="UP001597319"/>
    </source>
</evidence>
<evidence type="ECO:0008006" key="3">
    <source>
        <dbReference type="Google" id="ProtNLM"/>
    </source>
</evidence>
<dbReference type="EMBL" id="JBHULE010000019">
    <property type="protein sequence ID" value="MFD2562821.1"/>
    <property type="molecule type" value="Genomic_DNA"/>
</dbReference>
<dbReference type="RefSeq" id="WP_378291744.1">
    <property type="nucleotide sequence ID" value="NZ_JBHULE010000019.1"/>
</dbReference>
<name>A0ABW5LG85_9FLAO</name>
<protein>
    <recommendedName>
        <fullName evidence="3">Plug domain-containing protein</fullName>
    </recommendedName>
</protein>